<dbReference type="AlphaFoldDB" id="A0A0L8FGY5"/>
<dbReference type="PANTHER" id="PTHR18871:SF2">
    <property type="entry name" value="CENTROSOMAL PROTEIN OF 112 KDA"/>
    <property type="match status" value="1"/>
</dbReference>
<name>A0A0L8FGY5_OCTBM</name>
<accession>A0A0L8FGY5</accession>
<dbReference type="PANTHER" id="PTHR18871">
    <property type="entry name" value="CENTROSOMAL PROTEIN OF 112 KDA"/>
    <property type="match status" value="1"/>
</dbReference>
<dbReference type="InterPro" id="IPR055310">
    <property type="entry name" value="CEP112"/>
</dbReference>
<protein>
    <submittedName>
        <fullName evidence="2">Uncharacterized protein</fullName>
    </submittedName>
</protein>
<organism evidence="2">
    <name type="scientific">Octopus bimaculoides</name>
    <name type="common">California two-spotted octopus</name>
    <dbReference type="NCBI Taxonomy" id="37653"/>
    <lineage>
        <taxon>Eukaryota</taxon>
        <taxon>Metazoa</taxon>
        <taxon>Spiralia</taxon>
        <taxon>Lophotrochozoa</taxon>
        <taxon>Mollusca</taxon>
        <taxon>Cephalopoda</taxon>
        <taxon>Coleoidea</taxon>
        <taxon>Octopodiformes</taxon>
        <taxon>Octopoda</taxon>
        <taxon>Incirrata</taxon>
        <taxon>Octopodidae</taxon>
        <taxon>Octopus</taxon>
    </lineage>
</organism>
<proteinExistence type="predicted"/>
<gene>
    <name evidence="2" type="ORF">OCBIM_22021369mg</name>
</gene>
<sequence length="362" mass="42609">SNIEQGKCIQQLKQKLQDTESERHRQIKELQNTYNADKHNLEELHDKQVQSLENELSQAQIKYLKSLQKLESMVREKESEIVELKKKLTEQSKQTEKYVEQLKKEFAADRNKLYNEMNSQIIKTEDKLQHSKQLLEKQMQEFTKSMEETKSKYISELSELKHKSAEENSKLTKEHDLEKEKQSKQFNKQQEELQLIWKCKVEETEKLLIDQRNMFSKLPDKILVKDFYPILKLLIKYIYLYIDTYIYTYIYLSVYGYTKFQSDLAEFLQLDALPNANHSESVVGAFTCHWHEGQSGATGNGHTQNGVFYVPPAQEPVWRHWQRSRLNVFTRARKAMLGTGLRKSSFVSNEGDDVGMGASHRI</sequence>
<feature type="region of interest" description="Disordered" evidence="1">
    <location>
        <begin position="164"/>
        <end position="183"/>
    </location>
</feature>
<reference evidence="2" key="1">
    <citation type="submission" date="2015-07" db="EMBL/GenBank/DDBJ databases">
        <title>MeaNS - Measles Nucleotide Surveillance Program.</title>
        <authorList>
            <person name="Tran T."/>
            <person name="Druce J."/>
        </authorList>
    </citation>
    <scope>NUCLEOTIDE SEQUENCE</scope>
    <source>
        <strain evidence="2">UCB-OBI-ISO-001</strain>
        <tissue evidence="2">Gonad</tissue>
    </source>
</reference>
<dbReference type="EMBL" id="KQ432093">
    <property type="protein sequence ID" value="KOF62909.1"/>
    <property type="molecule type" value="Genomic_DNA"/>
</dbReference>
<dbReference type="OrthoDB" id="78101at2759"/>
<evidence type="ECO:0000313" key="2">
    <source>
        <dbReference type="EMBL" id="KOF62909.1"/>
    </source>
</evidence>
<evidence type="ECO:0000256" key="1">
    <source>
        <dbReference type="SAM" id="MobiDB-lite"/>
    </source>
</evidence>
<feature type="non-terminal residue" evidence="2">
    <location>
        <position position="1"/>
    </location>
</feature>